<proteinExistence type="predicted"/>
<dbReference type="EMBL" id="BGZK01000759">
    <property type="protein sequence ID" value="GBP59339.1"/>
    <property type="molecule type" value="Genomic_DNA"/>
</dbReference>
<dbReference type="Proteomes" id="UP000299102">
    <property type="component" value="Unassembled WGS sequence"/>
</dbReference>
<evidence type="ECO:0000313" key="2">
    <source>
        <dbReference type="EMBL" id="GBP59339.1"/>
    </source>
</evidence>
<evidence type="ECO:0000256" key="1">
    <source>
        <dbReference type="SAM" id="MobiDB-lite"/>
    </source>
</evidence>
<feature type="region of interest" description="Disordered" evidence="1">
    <location>
        <begin position="191"/>
        <end position="240"/>
    </location>
</feature>
<dbReference type="AlphaFoldDB" id="A0A4C1XAI7"/>
<organism evidence="2 3">
    <name type="scientific">Eumeta variegata</name>
    <name type="common">Bagworm moth</name>
    <name type="synonym">Eumeta japonica</name>
    <dbReference type="NCBI Taxonomy" id="151549"/>
    <lineage>
        <taxon>Eukaryota</taxon>
        <taxon>Metazoa</taxon>
        <taxon>Ecdysozoa</taxon>
        <taxon>Arthropoda</taxon>
        <taxon>Hexapoda</taxon>
        <taxon>Insecta</taxon>
        <taxon>Pterygota</taxon>
        <taxon>Neoptera</taxon>
        <taxon>Endopterygota</taxon>
        <taxon>Lepidoptera</taxon>
        <taxon>Glossata</taxon>
        <taxon>Ditrysia</taxon>
        <taxon>Tineoidea</taxon>
        <taxon>Psychidae</taxon>
        <taxon>Oiketicinae</taxon>
        <taxon>Eumeta</taxon>
    </lineage>
</organism>
<gene>
    <name evidence="2" type="ORF">EVAR_45519_1</name>
</gene>
<protein>
    <submittedName>
        <fullName evidence="2">Uncharacterized protein</fullName>
    </submittedName>
</protein>
<accession>A0A4C1XAI7</accession>
<name>A0A4C1XAI7_EUMVA</name>
<feature type="compositionally biased region" description="Low complexity" evidence="1">
    <location>
        <begin position="216"/>
        <end position="232"/>
    </location>
</feature>
<keyword evidence="3" id="KW-1185">Reference proteome</keyword>
<evidence type="ECO:0000313" key="3">
    <source>
        <dbReference type="Proteomes" id="UP000299102"/>
    </source>
</evidence>
<comment type="caution">
    <text evidence="2">The sequence shown here is derived from an EMBL/GenBank/DDBJ whole genome shotgun (WGS) entry which is preliminary data.</text>
</comment>
<sequence>MQGSGKCASMQKSTLIKTFRSASDFKLADNAVLITGPSESGLSLSGIYACYNFKSEVNREIKAATWLRNFIKNRPGCCHRIDCNGLRRSPTPIRPVLWLNVRVPQTQIKILWESVTRQRFDYARHNNNNEVRTIDGDLSNGIKNATSIRVNIDLMGRVRGERILGGAVRGRGSNTSRTSNEGAPALNFVQSARIRTPLTKGRTKTRPNETGAPPNTAGGEYAAAGTGAPAPARIDERQIK</sequence>
<reference evidence="2 3" key="1">
    <citation type="journal article" date="2019" name="Commun. Biol.">
        <title>The bagworm genome reveals a unique fibroin gene that provides high tensile strength.</title>
        <authorList>
            <person name="Kono N."/>
            <person name="Nakamura H."/>
            <person name="Ohtoshi R."/>
            <person name="Tomita M."/>
            <person name="Numata K."/>
            <person name="Arakawa K."/>
        </authorList>
    </citation>
    <scope>NUCLEOTIDE SEQUENCE [LARGE SCALE GENOMIC DNA]</scope>
</reference>